<dbReference type="InterPro" id="IPR001128">
    <property type="entry name" value="Cyt_P450"/>
</dbReference>
<dbReference type="Gene3D" id="1.10.630.10">
    <property type="entry name" value="Cytochrome P450"/>
    <property type="match status" value="1"/>
</dbReference>
<keyword evidence="15" id="KW-1185">Reference proteome</keyword>
<keyword evidence="10 13" id="KW-0408">Iron</keyword>
<dbReference type="PRINTS" id="PR00385">
    <property type="entry name" value="P450"/>
</dbReference>
<evidence type="ECO:0000256" key="8">
    <source>
        <dbReference type="ARBA" id="ARBA00022848"/>
    </source>
</evidence>
<comment type="cofactor">
    <cofactor evidence="1">
        <name>heme</name>
        <dbReference type="ChEBI" id="CHEBI:30413"/>
    </cofactor>
</comment>
<evidence type="ECO:0000256" key="7">
    <source>
        <dbReference type="ARBA" id="ARBA00022824"/>
    </source>
</evidence>
<dbReference type="InterPro" id="IPR050196">
    <property type="entry name" value="Cytochrome_P450_Monoox"/>
</dbReference>
<evidence type="ECO:0000256" key="6">
    <source>
        <dbReference type="ARBA" id="ARBA00022723"/>
    </source>
</evidence>
<evidence type="ECO:0000256" key="2">
    <source>
        <dbReference type="ARBA" id="ARBA00004524"/>
    </source>
</evidence>
<comment type="caution">
    <text evidence="14">The sequence shown here is derived from an EMBL/GenBank/DDBJ whole genome shotgun (WGS) entry which is preliminary data.</text>
</comment>
<keyword evidence="5 13" id="KW-0349">Heme</keyword>
<dbReference type="Proteomes" id="UP001642540">
    <property type="component" value="Unassembled WGS sequence"/>
</dbReference>
<dbReference type="EMBL" id="CAXLJM020000049">
    <property type="protein sequence ID" value="CAL8113148.1"/>
    <property type="molecule type" value="Genomic_DNA"/>
</dbReference>
<dbReference type="SUPFAM" id="SSF48264">
    <property type="entry name" value="Cytochrome P450"/>
    <property type="match status" value="1"/>
</dbReference>
<keyword evidence="11 13" id="KW-0503">Monooxygenase</keyword>
<evidence type="ECO:0000256" key="5">
    <source>
        <dbReference type="ARBA" id="ARBA00022617"/>
    </source>
</evidence>
<sequence length="237" mass="27165">MDGGKYRASKKRSAFLDLLLEAQRNGDLKSDEDVREETDTFMFEGHDTVSAGISFTLFLIGNHPDVQEKVHEELHQVFQNDVSRPVTIEDVGKLKYLECCIKESLRLFPSVPIIARTIQNNFQLDQDVILPPDTLVVILPYQLHRNKEVHPDHLCYRPERFLPDNAVGRHPFAYIPFSAGPRNCIGQKFALLEEKVVVANILRNLKLSSMQKQEELILLSDIILHSRDGLNLKYSCR</sequence>
<evidence type="ECO:0000256" key="4">
    <source>
        <dbReference type="ARBA" id="ARBA00010617"/>
    </source>
</evidence>
<evidence type="ECO:0000313" key="15">
    <source>
        <dbReference type="Proteomes" id="UP001642540"/>
    </source>
</evidence>
<name>A0ABP1QXR9_9HEXA</name>
<dbReference type="InterPro" id="IPR017972">
    <property type="entry name" value="Cyt_P450_CS"/>
</dbReference>
<evidence type="ECO:0000256" key="10">
    <source>
        <dbReference type="ARBA" id="ARBA00023004"/>
    </source>
</evidence>
<evidence type="ECO:0000256" key="1">
    <source>
        <dbReference type="ARBA" id="ARBA00001971"/>
    </source>
</evidence>
<dbReference type="PANTHER" id="PTHR24291:SF189">
    <property type="entry name" value="CYTOCHROME P450 4C3-RELATED"/>
    <property type="match status" value="1"/>
</dbReference>
<keyword evidence="6 13" id="KW-0479">Metal-binding</keyword>
<accession>A0ABP1QXR9</accession>
<dbReference type="PRINTS" id="PR00463">
    <property type="entry name" value="EP450I"/>
</dbReference>
<dbReference type="InterPro" id="IPR036396">
    <property type="entry name" value="Cyt_P450_sf"/>
</dbReference>
<dbReference type="InterPro" id="IPR002401">
    <property type="entry name" value="Cyt_P450_E_grp-I"/>
</dbReference>
<organism evidence="14 15">
    <name type="scientific">Orchesella dallaii</name>
    <dbReference type="NCBI Taxonomy" id="48710"/>
    <lineage>
        <taxon>Eukaryota</taxon>
        <taxon>Metazoa</taxon>
        <taxon>Ecdysozoa</taxon>
        <taxon>Arthropoda</taxon>
        <taxon>Hexapoda</taxon>
        <taxon>Collembola</taxon>
        <taxon>Entomobryomorpha</taxon>
        <taxon>Entomobryoidea</taxon>
        <taxon>Orchesellidae</taxon>
        <taxon>Orchesellinae</taxon>
        <taxon>Orchesella</taxon>
    </lineage>
</organism>
<keyword evidence="9 13" id="KW-0560">Oxidoreductase</keyword>
<keyword evidence="7" id="KW-0256">Endoplasmic reticulum</keyword>
<evidence type="ECO:0000313" key="14">
    <source>
        <dbReference type="EMBL" id="CAL8113148.1"/>
    </source>
</evidence>
<dbReference type="PROSITE" id="PS00086">
    <property type="entry name" value="CYTOCHROME_P450"/>
    <property type="match status" value="1"/>
</dbReference>
<proteinExistence type="inferred from homology"/>
<keyword evidence="12" id="KW-0472">Membrane</keyword>
<evidence type="ECO:0000256" key="11">
    <source>
        <dbReference type="ARBA" id="ARBA00023033"/>
    </source>
</evidence>
<protein>
    <submittedName>
        <fullName evidence="14">Uncharacterized protein</fullName>
    </submittedName>
</protein>
<evidence type="ECO:0000256" key="12">
    <source>
        <dbReference type="ARBA" id="ARBA00023136"/>
    </source>
</evidence>
<comment type="subcellular location">
    <subcellularLocation>
        <location evidence="3">Endoplasmic reticulum membrane</location>
    </subcellularLocation>
    <subcellularLocation>
        <location evidence="2">Microsome membrane</location>
    </subcellularLocation>
</comment>
<evidence type="ECO:0000256" key="3">
    <source>
        <dbReference type="ARBA" id="ARBA00004586"/>
    </source>
</evidence>
<comment type="similarity">
    <text evidence="4 13">Belongs to the cytochrome P450 family.</text>
</comment>
<evidence type="ECO:0000256" key="9">
    <source>
        <dbReference type="ARBA" id="ARBA00023002"/>
    </source>
</evidence>
<gene>
    <name evidence="14" type="ORF">ODALV1_LOCUS15926</name>
</gene>
<dbReference type="PANTHER" id="PTHR24291">
    <property type="entry name" value="CYTOCHROME P450 FAMILY 4"/>
    <property type="match status" value="1"/>
</dbReference>
<reference evidence="14 15" key="1">
    <citation type="submission" date="2024-08" db="EMBL/GenBank/DDBJ databases">
        <authorList>
            <person name="Cucini C."/>
            <person name="Frati F."/>
        </authorList>
    </citation>
    <scope>NUCLEOTIDE SEQUENCE [LARGE SCALE GENOMIC DNA]</scope>
</reference>
<evidence type="ECO:0000256" key="13">
    <source>
        <dbReference type="RuleBase" id="RU000461"/>
    </source>
</evidence>
<keyword evidence="8" id="KW-0492">Microsome</keyword>
<dbReference type="Pfam" id="PF00067">
    <property type="entry name" value="p450"/>
    <property type="match status" value="1"/>
</dbReference>